<reference evidence="1 2" key="1">
    <citation type="submission" date="2019-02" db="EMBL/GenBank/DDBJ databases">
        <title>Genomic Encyclopedia of Type Strains, Phase IV (KMG-IV): sequencing the most valuable type-strain genomes for metagenomic binning, comparative biology and taxonomic classification.</title>
        <authorList>
            <person name="Goeker M."/>
        </authorList>
    </citation>
    <scope>NUCLEOTIDE SEQUENCE [LARGE SCALE GENOMIC DNA]</scope>
    <source>
        <strain evidence="1 2">K24</strain>
    </source>
</reference>
<evidence type="ECO:0000313" key="2">
    <source>
        <dbReference type="Proteomes" id="UP000292445"/>
    </source>
</evidence>
<sequence length="104" mass="11518">MNAVVSPVQIRPQRPSMERTFRQALTDPNIRNEIREALGWDDSQVSRFLSGQMGLTIDKIDAAIDVLSMRVVSRRYLDAMTELAGTGVKCWCAREGLGDCGGMS</sequence>
<comment type="caution">
    <text evidence="1">The sequence shown here is derived from an EMBL/GenBank/DDBJ whole genome shotgun (WGS) entry which is preliminary data.</text>
</comment>
<dbReference type="OrthoDB" id="8662779at2"/>
<accession>A0A4Q7NCL5</accession>
<organism evidence="1 2">
    <name type="scientific">Pigmentiphaga kullae</name>
    <dbReference type="NCBI Taxonomy" id="151784"/>
    <lineage>
        <taxon>Bacteria</taxon>
        <taxon>Pseudomonadati</taxon>
        <taxon>Pseudomonadota</taxon>
        <taxon>Betaproteobacteria</taxon>
        <taxon>Burkholderiales</taxon>
        <taxon>Alcaligenaceae</taxon>
        <taxon>Pigmentiphaga</taxon>
    </lineage>
</organism>
<dbReference type="AlphaFoldDB" id="A0A4Q7NCL5"/>
<name>A0A4Q7NCL5_9BURK</name>
<keyword evidence="2" id="KW-1185">Reference proteome</keyword>
<dbReference type="Proteomes" id="UP000292445">
    <property type="component" value="Unassembled WGS sequence"/>
</dbReference>
<proteinExistence type="predicted"/>
<dbReference type="RefSeq" id="WP_130358271.1">
    <property type="nucleotide sequence ID" value="NZ_SGXC01000002.1"/>
</dbReference>
<evidence type="ECO:0000313" key="1">
    <source>
        <dbReference type="EMBL" id="RZS80630.1"/>
    </source>
</evidence>
<gene>
    <name evidence="1" type="ORF">EV675_3242</name>
</gene>
<evidence type="ECO:0008006" key="3">
    <source>
        <dbReference type="Google" id="ProtNLM"/>
    </source>
</evidence>
<dbReference type="EMBL" id="SGXC01000002">
    <property type="protein sequence ID" value="RZS80630.1"/>
    <property type="molecule type" value="Genomic_DNA"/>
</dbReference>
<protein>
    <recommendedName>
        <fullName evidence="3">DNA-binding protein</fullName>
    </recommendedName>
</protein>